<protein>
    <submittedName>
        <fullName evidence="2">Uncharacterized protein</fullName>
    </submittedName>
</protein>
<name>A0A4Z1EWA1_9HELO</name>
<organism evidence="2 3">
    <name type="scientific">Botrytis tulipae</name>
    <dbReference type="NCBI Taxonomy" id="87230"/>
    <lineage>
        <taxon>Eukaryota</taxon>
        <taxon>Fungi</taxon>
        <taxon>Dikarya</taxon>
        <taxon>Ascomycota</taxon>
        <taxon>Pezizomycotina</taxon>
        <taxon>Leotiomycetes</taxon>
        <taxon>Helotiales</taxon>
        <taxon>Sclerotiniaceae</taxon>
        <taxon>Botrytis</taxon>
    </lineage>
</organism>
<dbReference type="Proteomes" id="UP000297777">
    <property type="component" value="Unassembled WGS sequence"/>
</dbReference>
<keyword evidence="1" id="KW-0812">Transmembrane</keyword>
<evidence type="ECO:0000256" key="1">
    <source>
        <dbReference type="SAM" id="Phobius"/>
    </source>
</evidence>
<keyword evidence="1" id="KW-1133">Transmembrane helix</keyword>
<keyword evidence="1" id="KW-0472">Membrane</keyword>
<dbReference type="EMBL" id="PQXH01000029">
    <property type="protein sequence ID" value="TGO16386.1"/>
    <property type="molecule type" value="Genomic_DNA"/>
</dbReference>
<evidence type="ECO:0000313" key="2">
    <source>
        <dbReference type="EMBL" id="TGO16386.1"/>
    </source>
</evidence>
<reference evidence="2 3" key="1">
    <citation type="submission" date="2017-12" db="EMBL/GenBank/DDBJ databases">
        <title>Comparative genomics of Botrytis spp.</title>
        <authorList>
            <person name="Valero-Jimenez C.A."/>
            <person name="Tapia P."/>
            <person name="Veloso J."/>
            <person name="Silva-Moreno E."/>
            <person name="Staats M."/>
            <person name="Valdes J.H."/>
            <person name="Van Kan J.A.L."/>
        </authorList>
    </citation>
    <scope>NUCLEOTIDE SEQUENCE [LARGE SCALE GENOMIC DNA]</scope>
    <source>
        <strain evidence="2 3">Bt9001</strain>
    </source>
</reference>
<evidence type="ECO:0000313" key="3">
    <source>
        <dbReference type="Proteomes" id="UP000297777"/>
    </source>
</evidence>
<comment type="caution">
    <text evidence="2">The sequence shown here is derived from an EMBL/GenBank/DDBJ whole genome shotgun (WGS) entry which is preliminary data.</text>
</comment>
<gene>
    <name evidence="2" type="ORF">BTUL_0029g00770</name>
</gene>
<feature type="transmembrane region" description="Helical" evidence="1">
    <location>
        <begin position="136"/>
        <end position="153"/>
    </location>
</feature>
<dbReference type="AlphaFoldDB" id="A0A4Z1EWA1"/>
<dbReference type="OrthoDB" id="10492095at2759"/>
<sequence>MAYTISKENGTSLVTRELIALESPIAESNGQDSEKIGINGISGQVAEKWRGTQSDKHVHQHVGFIKHRHCKFGNTTSTIRLLPGRWRTADMFWDFIVGTFGMSLVYASIAEVASIFKSFLAISSPSAIGWQVYLTRFYFMVALIIQVLIALNVENYVRRGYHDTLLTIAVLAFSVIFNTSISLHLPMIESVIHALDVLLDFSNEGGWPSEMIGYDWLDGAF</sequence>
<feature type="transmembrane region" description="Helical" evidence="1">
    <location>
        <begin position="92"/>
        <end position="116"/>
    </location>
</feature>
<proteinExistence type="predicted"/>
<accession>A0A4Z1EWA1</accession>
<feature type="transmembrane region" description="Helical" evidence="1">
    <location>
        <begin position="165"/>
        <end position="185"/>
    </location>
</feature>
<keyword evidence="3" id="KW-1185">Reference proteome</keyword>